<reference evidence="3 4" key="1">
    <citation type="submission" date="2018-01" db="EMBL/GenBank/DDBJ databases">
        <title>Genomic Encyclopedia of Type Strains, Phase III (KMG-III): the genomes of soil and plant-associated and newly described type strains.</title>
        <authorList>
            <person name="Whitman W."/>
        </authorList>
    </citation>
    <scope>NUCLEOTIDE SEQUENCE [LARGE SCALE GENOMIC DNA]</scope>
    <source>
        <strain evidence="3 4">1131</strain>
    </source>
</reference>
<evidence type="ECO:0000256" key="1">
    <source>
        <dbReference type="ARBA" id="ARBA00008791"/>
    </source>
</evidence>
<dbReference type="Proteomes" id="UP000236919">
    <property type="component" value="Unassembled WGS sequence"/>
</dbReference>
<dbReference type="RefSeq" id="WP_103721140.1">
    <property type="nucleotide sequence ID" value="NZ_PQFZ01000026.1"/>
</dbReference>
<feature type="domain" description="UspA" evidence="2">
    <location>
        <begin position="232"/>
        <end position="276"/>
    </location>
</feature>
<dbReference type="PANTHER" id="PTHR46268">
    <property type="entry name" value="STRESS RESPONSE PROTEIN NHAX"/>
    <property type="match status" value="1"/>
</dbReference>
<comment type="caution">
    <text evidence="3">The sequence shown here is derived from an EMBL/GenBank/DDBJ whole genome shotgun (WGS) entry which is preliminary data.</text>
</comment>
<keyword evidence="4" id="KW-1185">Reference proteome</keyword>
<comment type="similarity">
    <text evidence="1">Belongs to the universal stress protein A family.</text>
</comment>
<dbReference type="Gene3D" id="3.40.50.12370">
    <property type="match status" value="1"/>
</dbReference>
<dbReference type="CDD" id="cd00293">
    <property type="entry name" value="USP-like"/>
    <property type="match status" value="1"/>
</dbReference>
<protein>
    <submittedName>
        <fullName evidence="3">Nucleotide-binding universal stress UspA family protein</fullName>
    </submittedName>
</protein>
<gene>
    <name evidence="3" type="ORF">CYD53_1262</name>
</gene>
<sequence>MPQTSPAADARRYAGIIAPVHLGAGSERTLRLANSLAQKLSCRLIGVAARDIELPYYGDSTAMANALLAENARTVATEDLAKAEALFRRVVEGNAAVEWRSAIREPRGFALTQARAADLMVLARQGPADEGQGRMGIEPGDMVMNLGRPVLVVPPGLSTLSAKRIVIAWKDTREARRALWDALPLLGRADVVRLLAVGADAAEQGTQDVCDYLAQHGIAARAVLRPDSVKYIVDEIIELAQDEGADLIVAGAYGHSRVHEWIFGGVTHDLLETTPFCCLMSH</sequence>
<name>A0A2S4LUV5_9HYPH</name>
<dbReference type="Pfam" id="PF00582">
    <property type="entry name" value="Usp"/>
    <property type="match status" value="1"/>
</dbReference>
<proteinExistence type="inferred from homology"/>
<dbReference type="PANTHER" id="PTHR46268:SF15">
    <property type="entry name" value="UNIVERSAL STRESS PROTEIN HP_0031"/>
    <property type="match status" value="1"/>
</dbReference>
<accession>A0A2S4LUV5</accession>
<dbReference type="EMBL" id="PQFZ01000026">
    <property type="protein sequence ID" value="POR46220.1"/>
    <property type="molecule type" value="Genomic_DNA"/>
</dbReference>
<dbReference type="SUPFAM" id="SSF52402">
    <property type="entry name" value="Adenine nucleotide alpha hydrolases-like"/>
    <property type="match status" value="2"/>
</dbReference>
<dbReference type="AlphaFoldDB" id="A0A2S4LUV5"/>
<evidence type="ECO:0000313" key="3">
    <source>
        <dbReference type="EMBL" id="POR46220.1"/>
    </source>
</evidence>
<evidence type="ECO:0000259" key="2">
    <source>
        <dbReference type="Pfam" id="PF00582"/>
    </source>
</evidence>
<evidence type="ECO:0000313" key="4">
    <source>
        <dbReference type="Proteomes" id="UP000236919"/>
    </source>
</evidence>
<organism evidence="3 4">
    <name type="scientific">Bosea psychrotolerans</name>
    <dbReference type="NCBI Taxonomy" id="1871628"/>
    <lineage>
        <taxon>Bacteria</taxon>
        <taxon>Pseudomonadati</taxon>
        <taxon>Pseudomonadota</taxon>
        <taxon>Alphaproteobacteria</taxon>
        <taxon>Hyphomicrobiales</taxon>
        <taxon>Boseaceae</taxon>
        <taxon>Bosea</taxon>
    </lineage>
</organism>
<dbReference type="OrthoDB" id="9804721at2"/>
<dbReference type="InterPro" id="IPR006016">
    <property type="entry name" value="UspA"/>
</dbReference>